<accession>A0ABT3HKI5</accession>
<dbReference type="RefSeq" id="WP_264742229.1">
    <property type="nucleotide sequence ID" value="NZ_JAPDHV010000001.1"/>
</dbReference>
<keyword evidence="1" id="KW-0472">Membrane</keyword>
<feature type="domain" description="DUF1648" evidence="2">
    <location>
        <begin position="13"/>
        <end position="59"/>
    </location>
</feature>
<comment type="caution">
    <text evidence="3">The sequence shown here is derived from an EMBL/GenBank/DDBJ whole genome shotgun (WGS) entry which is preliminary data.</text>
</comment>
<feature type="transmembrane region" description="Helical" evidence="1">
    <location>
        <begin position="126"/>
        <end position="146"/>
    </location>
</feature>
<protein>
    <submittedName>
        <fullName evidence="3">DUF1648 domain-containing protein</fullName>
    </submittedName>
</protein>
<evidence type="ECO:0000313" key="4">
    <source>
        <dbReference type="Proteomes" id="UP001163719"/>
    </source>
</evidence>
<gene>
    <name evidence="3" type="ORF">OH806_03255</name>
</gene>
<feature type="transmembrane region" description="Helical" evidence="1">
    <location>
        <begin position="7"/>
        <end position="24"/>
    </location>
</feature>
<sequence length="156" mass="17438">MKTSGILLIVNTVLLIVIWAFIGIKYTELPEIIPTHFDFRGNVDGESGKSSIWILPCIATFISLLFSILSKNPDSPLLNVPQSFRNKKTIDLYMQSLLFPIMLLFLDITVESILVAQGKQKELSNAVFYILGLLFIVIGVAFVKGFQQGKTQKSDK</sequence>
<feature type="transmembrane region" description="Helical" evidence="1">
    <location>
        <begin position="90"/>
        <end position="114"/>
    </location>
</feature>
<reference evidence="3" key="1">
    <citation type="submission" date="2022-10" db="EMBL/GenBank/DDBJ databases">
        <title>Chryseobacterium babae sp. nov. isolated from the gut of the beetle Oryctes rhinoceros, and Chryseobacterium kimseyorum sp. nov., isolated from a stick insect rearing cage.</title>
        <authorList>
            <person name="Shelomi M."/>
            <person name="Han C.-J."/>
            <person name="Chen W.-M."/>
            <person name="Chen H.-K."/>
            <person name="Liaw S.-J."/>
            <person name="Muhle E."/>
            <person name="Clermont D."/>
        </authorList>
    </citation>
    <scope>NUCLEOTIDE SEQUENCE</scope>
    <source>
        <strain evidence="3">WLa1L2M3</strain>
    </source>
</reference>
<feature type="transmembrane region" description="Helical" evidence="1">
    <location>
        <begin position="50"/>
        <end position="69"/>
    </location>
</feature>
<dbReference type="PANTHER" id="PTHR37810:SF5">
    <property type="entry name" value="IMMUNITY PROTEIN SDPI"/>
    <property type="match status" value="1"/>
</dbReference>
<evidence type="ECO:0000313" key="3">
    <source>
        <dbReference type="EMBL" id="MCW3160281.1"/>
    </source>
</evidence>
<proteinExistence type="predicted"/>
<keyword evidence="1" id="KW-1133">Transmembrane helix</keyword>
<evidence type="ECO:0000259" key="2">
    <source>
        <dbReference type="Pfam" id="PF07853"/>
    </source>
</evidence>
<dbReference type="Proteomes" id="UP001163719">
    <property type="component" value="Unassembled WGS sequence"/>
</dbReference>
<dbReference type="EMBL" id="JAPDHV010000001">
    <property type="protein sequence ID" value="MCW3160281.1"/>
    <property type="molecule type" value="Genomic_DNA"/>
</dbReference>
<keyword evidence="4" id="KW-1185">Reference proteome</keyword>
<organism evidence="3 4">
    <name type="scientific">Chryseobacterium oryctis</name>
    <dbReference type="NCBI Taxonomy" id="2952618"/>
    <lineage>
        <taxon>Bacteria</taxon>
        <taxon>Pseudomonadati</taxon>
        <taxon>Bacteroidota</taxon>
        <taxon>Flavobacteriia</taxon>
        <taxon>Flavobacteriales</taxon>
        <taxon>Weeksellaceae</taxon>
        <taxon>Chryseobacterium group</taxon>
        <taxon>Chryseobacterium</taxon>
    </lineage>
</organism>
<dbReference type="InterPro" id="IPR012867">
    <property type="entry name" value="DUF1648"/>
</dbReference>
<evidence type="ECO:0000256" key="1">
    <source>
        <dbReference type="SAM" id="Phobius"/>
    </source>
</evidence>
<keyword evidence="1" id="KW-0812">Transmembrane</keyword>
<dbReference type="PANTHER" id="PTHR37810">
    <property type="entry name" value="IMMUNITY PROTEIN SDPI"/>
    <property type="match status" value="1"/>
</dbReference>
<dbReference type="Pfam" id="PF07853">
    <property type="entry name" value="DUF1648"/>
    <property type="match status" value="1"/>
</dbReference>
<name>A0ABT3HKI5_9FLAO</name>